<dbReference type="Pfam" id="PF09361">
    <property type="entry name" value="Phasin_2"/>
    <property type="match status" value="1"/>
</dbReference>
<gene>
    <name evidence="2" type="ORF">E7Z57_20635</name>
</gene>
<keyword evidence="2" id="KW-0614">Plasmid</keyword>
<evidence type="ECO:0000259" key="1">
    <source>
        <dbReference type="Pfam" id="PF09361"/>
    </source>
</evidence>
<dbReference type="EMBL" id="CP039340">
    <property type="protein sequence ID" value="QCX51456.1"/>
    <property type="molecule type" value="Genomic_DNA"/>
</dbReference>
<organism evidence="2 3">
    <name type="scientific">Ralstonia solanacearum</name>
    <name type="common">Pseudomonas solanacearum</name>
    <dbReference type="NCBI Taxonomy" id="305"/>
    <lineage>
        <taxon>Bacteria</taxon>
        <taxon>Pseudomonadati</taxon>
        <taxon>Pseudomonadota</taxon>
        <taxon>Betaproteobacteria</taxon>
        <taxon>Burkholderiales</taxon>
        <taxon>Burkholderiaceae</taxon>
        <taxon>Ralstonia</taxon>
        <taxon>Ralstonia solanacearum species complex</taxon>
    </lineage>
</organism>
<reference evidence="2 3" key="1">
    <citation type="submission" date="2019-04" db="EMBL/GenBank/DDBJ databases">
        <title>Complete Genome of UW386 and Higher Quality Genome of UW700.</title>
        <authorList>
            <person name="Jacobs J."/>
            <person name="Perez A."/>
            <person name="Steidl O."/>
            <person name="Allen C."/>
        </authorList>
    </citation>
    <scope>NUCLEOTIDE SEQUENCE [LARGE SCALE GENOMIC DNA]</scope>
    <source>
        <strain evidence="2 3">UW386</strain>
        <plasmid evidence="3">puw386</plasmid>
    </source>
</reference>
<dbReference type="AlphaFoldDB" id="A0AA92EHR6"/>
<accession>A0AA92EHR6</accession>
<evidence type="ECO:0000313" key="2">
    <source>
        <dbReference type="EMBL" id="QCX51456.1"/>
    </source>
</evidence>
<protein>
    <submittedName>
        <fullName evidence="2">Phasin family protein</fullName>
    </submittedName>
</protein>
<dbReference type="Proteomes" id="UP000310553">
    <property type="component" value="Plasmid pUW386"/>
</dbReference>
<geneLocation type="plasmid" evidence="3">
    <name>puw386</name>
</geneLocation>
<dbReference type="InterPro" id="IPR010127">
    <property type="entry name" value="Phasin_subfam-1"/>
</dbReference>
<evidence type="ECO:0000313" key="3">
    <source>
        <dbReference type="Proteomes" id="UP000310553"/>
    </source>
</evidence>
<proteinExistence type="predicted"/>
<dbReference type="NCBIfam" id="TIGR01841">
    <property type="entry name" value="phasin"/>
    <property type="match status" value="1"/>
</dbReference>
<dbReference type="InterPro" id="IPR018968">
    <property type="entry name" value="Phasin"/>
</dbReference>
<name>A0AA92EHR6_RALSL</name>
<sequence>MSASNQNSNTVQAANLDAVFGLTTKTLDACRKLSDLGAQAMKESIANYQETMHRALTANGAQALFALQANALEPAAERVWRYLQQAQEIAAGTRADFQKMAEIQYESNMRNMQQAFDSLSQNAPAGSESALTAWQSAVTSTAALCKSMHQATRHAIEFTENRVIEAAAAASAATRKANAQVVANR</sequence>
<feature type="domain" description="Phasin" evidence="1">
    <location>
        <begin position="10"/>
        <end position="103"/>
    </location>
</feature>